<name>A0A2M3ZVE9_9DIPT</name>
<feature type="signal peptide" evidence="1">
    <location>
        <begin position="1"/>
        <end position="18"/>
    </location>
</feature>
<sequence length="70" mass="7606">MLTLLLLLPGWVRDPIDSHELPMLGWSGMKFGVGSLSDASVRSASDKPSRMVGSIAMIAINSNYSDQIDR</sequence>
<accession>A0A2M3ZVE9</accession>
<dbReference type="AlphaFoldDB" id="A0A2M3ZVE9"/>
<organism evidence="2">
    <name type="scientific">Anopheles braziliensis</name>
    <dbReference type="NCBI Taxonomy" id="58242"/>
    <lineage>
        <taxon>Eukaryota</taxon>
        <taxon>Metazoa</taxon>
        <taxon>Ecdysozoa</taxon>
        <taxon>Arthropoda</taxon>
        <taxon>Hexapoda</taxon>
        <taxon>Insecta</taxon>
        <taxon>Pterygota</taxon>
        <taxon>Neoptera</taxon>
        <taxon>Endopterygota</taxon>
        <taxon>Diptera</taxon>
        <taxon>Nematocera</taxon>
        <taxon>Culicoidea</taxon>
        <taxon>Culicidae</taxon>
        <taxon>Anophelinae</taxon>
        <taxon>Anopheles</taxon>
    </lineage>
</organism>
<reference evidence="2" key="1">
    <citation type="submission" date="2018-01" db="EMBL/GenBank/DDBJ databases">
        <title>An insight into the sialome of Amazonian anophelines.</title>
        <authorList>
            <person name="Ribeiro J.M."/>
            <person name="Scarpassa V."/>
            <person name="Calvo E."/>
        </authorList>
    </citation>
    <scope>NUCLEOTIDE SEQUENCE</scope>
    <source>
        <tissue evidence="2">Salivary glands</tissue>
    </source>
</reference>
<keyword evidence="1" id="KW-0732">Signal</keyword>
<evidence type="ECO:0000313" key="2">
    <source>
        <dbReference type="EMBL" id="MBW32489.1"/>
    </source>
</evidence>
<proteinExistence type="predicted"/>
<dbReference type="EMBL" id="GGFM01011738">
    <property type="protein sequence ID" value="MBW32489.1"/>
    <property type="molecule type" value="Transcribed_RNA"/>
</dbReference>
<protein>
    <submittedName>
        <fullName evidence="2">Putative secreted peptide</fullName>
    </submittedName>
</protein>
<feature type="chain" id="PRO_5014934608" evidence="1">
    <location>
        <begin position="19"/>
        <end position="70"/>
    </location>
</feature>
<evidence type="ECO:0000256" key="1">
    <source>
        <dbReference type="SAM" id="SignalP"/>
    </source>
</evidence>